<dbReference type="InterPro" id="IPR041424">
    <property type="entry name" value="CinA_KH"/>
</dbReference>
<dbReference type="InterPro" id="IPR001453">
    <property type="entry name" value="MoaB/Mog_dom"/>
</dbReference>
<dbReference type="InterPro" id="IPR036653">
    <property type="entry name" value="CinA-like_C"/>
</dbReference>
<dbReference type="Pfam" id="PF02464">
    <property type="entry name" value="CinA"/>
    <property type="match status" value="1"/>
</dbReference>
<dbReference type="Pfam" id="PF00994">
    <property type="entry name" value="MoCF_biosynth"/>
    <property type="match status" value="1"/>
</dbReference>
<dbReference type="AlphaFoldDB" id="A0A1M5XKH5"/>
<dbReference type="InterPro" id="IPR008135">
    <property type="entry name" value="Competence-induced_CinA"/>
</dbReference>
<sequence length="411" mass="45468">MKAEIICVGTELLLGNIVNTNAQFLSQRLADLGIDVYYHSVVGDNAERLEKATKIALNRSELIIYTGGLGPTSDDLTKEIVSNILGLEMKLDNISLEKIKEYFKKSNKIMTENNIKQAILPKDCIVLKNDVGTAPGVFLDYNEKKIVLLPGPPKEMNLMFNNYVVPLIKQDYIIKSKTLKTIGIGESQLEDLIKDLIEEQTNPTIATYAKEGQVDIRITGKDRDEETIDESIKKLVEKIDKVLKNYIYSYNNKTIEEVFYNLLKEKNMKVAFCESCTGGLVSSRFTRIPGASLVFDRGIVTYSNNAKITELSVKGETLNRYSAVSSQTAIEMANGLLSKSNVDMALSTTGIAGPSGGTKTTPVGTVFIGIATKHESLAIECHFSGDRQSIQDKAASKVFDEGRKYLLKINH</sequence>
<proteinExistence type="inferred from homology"/>
<reference evidence="3 4" key="1">
    <citation type="submission" date="2016-11" db="EMBL/GenBank/DDBJ databases">
        <authorList>
            <person name="Jaros S."/>
            <person name="Januszkiewicz K."/>
            <person name="Wedrychowicz H."/>
        </authorList>
    </citation>
    <scope>NUCLEOTIDE SEQUENCE [LARGE SCALE GENOMIC DNA]</scope>
    <source>
        <strain evidence="3 4">DSM 13106</strain>
    </source>
</reference>
<dbReference type="NCBIfam" id="TIGR00200">
    <property type="entry name" value="cinA_nterm"/>
    <property type="match status" value="1"/>
</dbReference>
<organism evidence="3 4">
    <name type="scientific">Sporanaerobacter acetigenes DSM 13106</name>
    <dbReference type="NCBI Taxonomy" id="1123281"/>
    <lineage>
        <taxon>Bacteria</taxon>
        <taxon>Bacillati</taxon>
        <taxon>Bacillota</taxon>
        <taxon>Tissierellia</taxon>
        <taxon>Tissierellales</taxon>
        <taxon>Sporanaerobacteraceae</taxon>
        <taxon>Sporanaerobacter</taxon>
    </lineage>
</organism>
<dbReference type="InterPro" id="IPR036425">
    <property type="entry name" value="MoaB/Mog-like_dom_sf"/>
</dbReference>
<dbReference type="SUPFAM" id="SSF53218">
    <property type="entry name" value="Molybdenum cofactor biosynthesis proteins"/>
    <property type="match status" value="1"/>
</dbReference>
<protein>
    <recommendedName>
        <fullName evidence="1">Putative competence-damage inducible protein</fullName>
    </recommendedName>
</protein>
<dbReference type="Proteomes" id="UP000184389">
    <property type="component" value="Unassembled WGS sequence"/>
</dbReference>
<accession>A0A1M5XKH5</accession>
<gene>
    <name evidence="1" type="primary">cinA</name>
    <name evidence="3" type="ORF">SAMN02745180_01711</name>
</gene>
<dbReference type="STRING" id="1123281.SAMN02745180_01711"/>
<dbReference type="RefSeq" id="WP_072744379.1">
    <property type="nucleotide sequence ID" value="NZ_FQXR01000007.1"/>
</dbReference>
<dbReference type="OrthoDB" id="9801454at2"/>
<dbReference type="PIRSF" id="PIRSF006728">
    <property type="entry name" value="CinA"/>
    <property type="match status" value="1"/>
</dbReference>
<dbReference type="NCBIfam" id="TIGR00199">
    <property type="entry name" value="PncC_domain"/>
    <property type="match status" value="1"/>
</dbReference>
<dbReference type="EMBL" id="FQXR01000007">
    <property type="protein sequence ID" value="SHI00239.1"/>
    <property type="molecule type" value="Genomic_DNA"/>
</dbReference>
<comment type="similarity">
    <text evidence="1">Belongs to the CinA family.</text>
</comment>
<dbReference type="HAMAP" id="MF_00226_B">
    <property type="entry name" value="CinA_B"/>
    <property type="match status" value="1"/>
</dbReference>
<dbReference type="InterPro" id="IPR008136">
    <property type="entry name" value="CinA_C"/>
</dbReference>
<feature type="domain" description="MoaB/Mog" evidence="2">
    <location>
        <begin position="4"/>
        <end position="170"/>
    </location>
</feature>
<dbReference type="Gene3D" id="3.30.70.2860">
    <property type="match status" value="1"/>
</dbReference>
<evidence type="ECO:0000313" key="4">
    <source>
        <dbReference type="Proteomes" id="UP000184389"/>
    </source>
</evidence>
<dbReference type="SUPFAM" id="SSF142433">
    <property type="entry name" value="CinA-like"/>
    <property type="match status" value="1"/>
</dbReference>
<evidence type="ECO:0000259" key="2">
    <source>
        <dbReference type="SMART" id="SM00852"/>
    </source>
</evidence>
<name>A0A1M5XKH5_9FIRM</name>
<dbReference type="PANTHER" id="PTHR13939">
    <property type="entry name" value="NICOTINAMIDE-NUCLEOTIDE AMIDOHYDROLASE PNCC"/>
    <property type="match status" value="1"/>
</dbReference>
<dbReference type="CDD" id="cd00885">
    <property type="entry name" value="cinA"/>
    <property type="match status" value="1"/>
</dbReference>
<dbReference type="Gene3D" id="3.40.980.10">
    <property type="entry name" value="MoaB/Mog-like domain"/>
    <property type="match status" value="1"/>
</dbReference>
<dbReference type="SMART" id="SM00852">
    <property type="entry name" value="MoCF_biosynth"/>
    <property type="match status" value="1"/>
</dbReference>
<dbReference type="NCBIfam" id="TIGR00177">
    <property type="entry name" value="molyb_syn"/>
    <property type="match status" value="1"/>
</dbReference>
<keyword evidence="4" id="KW-1185">Reference proteome</keyword>
<dbReference type="NCBIfam" id="NF001813">
    <property type="entry name" value="PRK00549.1"/>
    <property type="match status" value="1"/>
</dbReference>
<dbReference type="Pfam" id="PF18146">
    <property type="entry name" value="CinA_KH"/>
    <property type="match status" value="1"/>
</dbReference>
<dbReference type="InterPro" id="IPR050101">
    <property type="entry name" value="CinA"/>
</dbReference>
<evidence type="ECO:0000313" key="3">
    <source>
        <dbReference type="EMBL" id="SHI00239.1"/>
    </source>
</evidence>
<dbReference type="Gene3D" id="3.90.950.20">
    <property type="entry name" value="CinA-like"/>
    <property type="match status" value="1"/>
</dbReference>
<dbReference type="PANTHER" id="PTHR13939:SF0">
    <property type="entry name" value="NMN AMIDOHYDROLASE-LIKE PROTEIN YFAY"/>
    <property type="match status" value="1"/>
</dbReference>
<evidence type="ECO:0000256" key="1">
    <source>
        <dbReference type="HAMAP-Rule" id="MF_00226"/>
    </source>
</evidence>